<dbReference type="AlphaFoldDB" id="A0A1M5XBL3"/>
<proteinExistence type="predicted"/>
<evidence type="ECO:0000256" key="1">
    <source>
        <dbReference type="SAM" id="SignalP"/>
    </source>
</evidence>
<feature type="signal peptide" evidence="1">
    <location>
        <begin position="1"/>
        <end position="17"/>
    </location>
</feature>
<feature type="chain" id="PRO_5013019759" description="Phosphate-selective porin O and P" evidence="1">
    <location>
        <begin position="18"/>
        <end position="367"/>
    </location>
</feature>
<reference evidence="2 3" key="1">
    <citation type="submission" date="2016-11" db="EMBL/GenBank/DDBJ databases">
        <authorList>
            <person name="Jaros S."/>
            <person name="Januszkiewicz K."/>
            <person name="Wedrychowicz H."/>
        </authorList>
    </citation>
    <scope>NUCLEOTIDE SEQUENCE [LARGE SCALE GENOMIC DNA]</scope>
    <source>
        <strain evidence="2 3">DSM 16917</strain>
    </source>
</reference>
<keyword evidence="1" id="KW-0732">Signal</keyword>
<dbReference type="Proteomes" id="UP000184268">
    <property type="component" value="Unassembled WGS sequence"/>
</dbReference>
<accession>A0A1M5XBL3</accession>
<organism evidence="2 3">
    <name type="scientific">Ferrimonas marina</name>
    <dbReference type="NCBI Taxonomy" id="299255"/>
    <lineage>
        <taxon>Bacteria</taxon>
        <taxon>Pseudomonadati</taxon>
        <taxon>Pseudomonadota</taxon>
        <taxon>Gammaproteobacteria</taxon>
        <taxon>Alteromonadales</taxon>
        <taxon>Ferrimonadaceae</taxon>
        <taxon>Ferrimonas</taxon>
    </lineage>
</organism>
<evidence type="ECO:0000313" key="3">
    <source>
        <dbReference type="Proteomes" id="UP000184268"/>
    </source>
</evidence>
<sequence length="367" mass="41791">MVAMMATTMLVGPLAQAAPQLGGSLRLNYNWKAFDPASRDVGGDLAFDMLELKLDDRFADDRFGFSANYRLMQGHDYLRYGYLFYNPSDDWQWQLGVVDKPFGSLNLASNSWWFSINYYVGFESDPDTGVVSRYQRDNHRLELGFFKNAEYGDGRGLAADISHGEIGQQTYHNKETNQLNARYSHFLEQGDWYAILGGSLELGQIENIRYRETGDRVAVAAHLDLSWRDWNLLLQALHYDYRQYDEGQGFDTSRIGMGMLNSRFEIASRAQIYTLNLARGFDTPLGRLKLYNDFGYLTPDTGNQSQDISRLNVTGASLSYQKFFLYLDHIAGDNLLWTNGDGDQHLGLAQSGDGWGRQVNLNVGYYF</sequence>
<dbReference type="EMBL" id="FQXG01000005">
    <property type="protein sequence ID" value="SHH97166.1"/>
    <property type="molecule type" value="Genomic_DNA"/>
</dbReference>
<gene>
    <name evidence="2" type="ORF">SAMN02745129_3411</name>
</gene>
<evidence type="ECO:0008006" key="4">
    <source>
        <dbReference type="Google" id="ProtNLM"/>
    </source>
</evidence>
<keyword evidence="3" id="KW-1185">Reference proteome</keyword>
<evidence type="ECO:0000313" key="2">
    <source>
        <dbReference type="EMBL" id="SHH97166.1"/>
    </source>
</evidence>
<name>A0A1M5XBL3_9GAMM</name>
<dbReference type="STRING" id="299255.SAMN02745129_3411"/>
<protein>
    <recommendedName>
        <fullName evidence="4">Phosphate-selective porin O and P</fullName>
    </recommendedName>
</protein>